<proteinExistence type="predicted"/>
<gene>
    <name evidence="1" type="ORF">UU41_C0001G0028</name>
</gene>
<protein>
    <submittedName>
        <fullName evidence="1">TrpR like protein, YerC/YecD</fullName>
    </submittedName>
</protein>
<comment type="caution">
    <text evidence="1">The sequence shown here is derived from an EMBL/GenBank/DDBJ whole genome shotgun (WGS) entry which is preliminary data.</text>
</comment>
<dbReference type="Gene3D" id="1.10.1270.10">
    <property type="entry name" value="TrpR-like"/>
    <property type="match status" value="1"/>
</dbReference>
<dbReference type="PATRIC" id="fig|1618474.3.peg.29"/>
<dbReference type="InterPro" id="IPR038116">
    <property type="entry name" value="TrpR-like_sf"/>
</dbReference>
<reference evidence="1 2" key="1">
    <citation type="journal article" date="2015" name="Nature">
        <title>rRNA introns, odd ribosomes, and small enigmatic genomes across a large radiation of phyla.</title>
        <authorList>
            <person name="Brown C.T."/>
            <person name="Hug L.A."/>
            <person name="Thomas B.C."/>
            <person name="Sharon I."/>
            <person name="Castelle C.J."/>
            <person name="Singh A."/>
            <person name="Wilkins M.J."/>
            <person name="Williams K.H."/>
            <person name="Banfield J.F."/>
        </authorList>
    </citation>
    <scope>NUCLEOTIDE SEQUENCE [LARGE SCALE GENOMIC DNA]</scope>
</reference>
<dbReference type="InterPro" id="IPR000831">
    <property type="entry name" value="Trp_repress"/>
</dbReference>
<evidence type="ECO:0000313" key="1">
    <source>
        <dbReference type="EMBL" id="KKR95038.1"/>
    </source>
</evidence>
<dbReference type="Pfam" id="PF01371">
    <property type="entry name" value="Trp_repressor"/>
    <property type="match status" value="1"/>
</dbReference>
<dbReference type="Proteomes" id="UP000034961">
    <property type="component" value="Unassembled WGS sequence"/>
</dbReference>
<organism evidence="1 2">
    <name type="scientific">Candidatus Roizmanbacteria bacterium GW2011_GWA1_41_13</name>
    <dbReference type="NCBI Taxonomy" id="1618474"/>
    <lineage>
        <taxon>Bacteria</taxon>
        <taxon>Candidatus Roizmaniibacteriota</taxon>
    </lineage>
</organism>
<dbReference type="GO" id="GO:0003700">
    <property type="term" value="F:DNA-binding transcription factor activity"/>
    <property type="evidence" value="ECO:0007669"/>
    <property type="project" value="InterPro"/>
</dbReference>
<dbReference type="InterPro" id="IPR010921">
    <property type="entry name" value="Trp_repressor/repl_initiator"/>
</dbReference>
<dbReference type="EMBL" id="LCAN01000001">
    <property type="protein sequence ID" value="KKR95038.1"/>
    <property type="molecule type" value="Genomic_DNA"/>
</dbReference>
<dbReference type="AlphaFoldDB" id="A0A0G0V258"/>
<evidence type="ECO:0000313" key="2">
    <source>
        <dbReference type="Proteomes" id="UP000034961"/>
    </source>
</evidence>
<accession>A0A0G0V258</accession>
<name>A0A0G0V258_9BACT</name>
<dbReference type="GO" id="GO:0043565">
    <property type="term" value="F:sequence-specific DNA binding"/>
    <property type="evidence" value="ECO:0007669"/>
    <property type="project" value="InterPro"/>
</dbReference>
<dbReference type="SUPFAM" id="SSF48295">
    <property type="entry name" value="TrpR-like"/>
    <property type="match status" value="1"/>
</dbReference>
<sequence>MPQVSKYPVSQPVYERMFDLLMELFTVSLHKKEAEALLTELFTPTEKVMVAKRLATAVLLAKKYSYQDIQLVLHVSRSTIAHVNSSLKYGGNGYIAFTNKILKEEKVEKLSSQIDDVVLNGCLLEKEADFRRLYIEKLKNEERRLLYSPVVRTIRLLGSWLLPIRFSRI</sequence>